<evidence type="ECO:0000256" key="3">
    <source>
        <dbReference type="ARBA" id="ARBA00004155"/>
    </source>
</evidence>
<dbReference type="GO" id="GO:0031902">
    <property type="term" value="C:late endosome membrane"/>
    <property type="evidence" value="ECO:0007669"/>
    <property type="project" value="UniProtKB-SubCell"/>
</dbReference>
<feature type="compositionally biased region" description="Gly residues" evidence="12">
    <location>
        <begin position="1"/>
        <end position="10"/>
    </location>
</feature>
<comment type="catalytic activity">
    <reaction evidence="1 11">
        <text>a 1,2-diacyl-sn-glycero-3-phospho-(1D-myo-inositol-4,5-bisphosphate) + H2O = a 1,2-diacyl-sn-glycero-3-phospho-(1D-myo-inositol-5-phosphate) + phosphate</text>
        <dbReference type="Rhea" id="RHEA:25674"/>
        <dbReference type="ChEBI" id="CHEBI:15377"/>
        <dbReference type="ChEBI" id="CHEBI:43474"/>
        <dbReference type="ChEBI" id="CHEBI:57795"/>
        <dbReference type="ChEBI" id="CHEBI:58456"/>
        <dbReference type="EC" id="3.1.3.78"/>
    </reaction>
</comment>
<evidence type="ECO:0000256" key="5">
    <source>
        <dbReference type="ARBA" id="ARBA00022692"/>
    </source>
</evidence>
<gene>
    <name evidence="13" type="ORF">B4U79_12975</name>
    <name evidence="14" type="ORF">B4U79_15350</name>
</gene>
<reference evidence="13" key="2">
    <citation type="submission" date="2018-11" db="EMBL/GenBank/DDBJ databases">
        <title>Trombidioid mite genomics.</title>
        <authorList>
            <person name="Dong X."/>
        </authorList>
    </citation>
    <scope>NUCLEOTIDE SEQUENCE</scope>
    <source>
        <strain evidence="13">UoL-WK</strain>
    </source>
</reference>
<evidence type="ECO:0000256" key="12">
    <source>
        <dbReference type="SAM" id="MobiDB-lite"/>
    </source>
</evidence>
<evidence type="ECO:0000313" key="13">
    <source>
        <dbReference type="EMBL" id="RWS02666.1"/>
    </source>
</evidence>
<feature type="region of interest" description="Disordered" evidence="12">
    <location>
        <begin position="1"/>
        <end position="20"/>
    </location>
</feature>
<dbReference type="GO" id="GO:0034597">
    <property type="term" value="F:phosphatidylinositol-4,5-bisphosphate 4-phosphatase activity"/>
    <property type="evidence" value="ECO:0007669"/>
    <property type="project" value="UniProtKB-EC"/>
</dbReference>
<dbReference type="GO" id="GO:0005886">
    <property type="term" value="C:plasma membrane"/>
    <property type="evidence" value="ECO:0007669"/>
    <property type="project" value="TreeGrafter"/>
</dbReference>
<dbReference type="GO" id="GO:0046856">
    <property type="term" value="P:phosphatidylinositol dephosphorylation"/>
    <property type="evidence" value="ECO:0007669"/>
    <property type="project" value="InterPro"/>
</dbReference>
<sequence>MILGATGGQSVGPDIERGPSVENNLSLQNAHLPTADEMPPPYVPSSVIGGKVMIACRVCGSMMDITGKKELHVVKCENCNEATPVKQAPPGKKYVRCPCNCLLICKLSAQRIACPRSNCKRIINLSSGQATNPLNIPTSTGHESHAPGSVPGMCRVTCGHCVEPFLFNTLTNTLARCPHCRRLSTVGYDFARTRGLVFIILFLLFFGTACGVTIGTHLYATKTHWLIALYVALFLISFVFLFRSLYFFTMKVSTIETNSR</sequence>
<dbReference type="EMBL" id="NCKU01007392">
    <property type="protein sequence ID" value="RWS02666.1"/>
    <property type="molecule type" value="Genomic_DNA"/>
</dbReference>
<keyword evidence="8 11" id="KW-1133">Transmembrane helix</keyword>
<dbReference type="PANTHER" id="PTHR21014">
    <property type="entry name" value="PHOSPHATIDYLINOSITOL-4,5-BISPHOSPHATE 4-PHOSPHATASE"/>
    <property type="match status" value="1"/>
</dbReference>
<evidence type="ECO:0000256" key="6">
    <source>
        <dbReference type="ARBA" id="ARBA00022753"/>
    </source>
</evidence>
<feature type="transmembrane region" description="Helical" evidence="11">
    <location>
        <begin position="225"/>
        <end position="246"/>
    </location>
</feature>
<evidence type="ECO:0000256" key="1">
    <source>
        <dbReference type="ARBA" id="ARBA00001261"/>
    </source>
</evidence>
<evidence type="ECO:0000256" key="10">
    <source>
        <dbReference type="ARBA" id="ARBA00023228"/>
    </source>
</evidence>
<keyword evidence="15" id="KW-1185">Reference proteome</keyword>
<evidence type="ECO:0000256" key="2">
    <source>
        <dbReference type="ARBA" id="ARBA00004107"/>
    </source>
</evidence>
<evidence type="ECO:0000256" key="7">
    <source>
        <dbReference type="ARBA" id="ARBA00022801"/>
    </source>
</evidence>
<evidence type="ECO:0000313" key="14">
    <source>
        <dbReference type="EMBL" id="RWS02669.1"/>
    </source>
</evidence>
<dbReference type="InterPro" id="IPR019178">
    <property type="entry name" value="PtdIns-P2-Ptase"/>
</dbReference>
<protein>
    <recommendedName>
        <fullName evidence="4 11">Phosphatidylinositol-4,5-bisphosphate 4-phosphatase</fullName>
        <ecNumber evidence="4 11">3.1.3.78</ecNumber>
    </recommendedName>
</protein>
<comment type="caution">
    <text evidence="13">The sequence shown here is derived from an EMBL/GenBank/DDBJ whole genome shotgun (WGS) entry which is preliminary data.</text>
</comment>
<keyword evidence="5 11" id="KW-0812">Transmembrane</keyword>
<evidence type="ECO:0000256" key="4">
    <source>
        <dbReference type="ARBA" id="ARBA00012936"/>
    </source>
</evidence>
<evidence type="ECO:0000256" key="8">
    <source>
        <dbReference type="ARBA" id="ARBA00022989"/>
    </source>
</evidence>
<keyword evidence="7 11" id="KW-0378">Hydrolase</keyword>
<organism evidence="13 15">
    <name type="scientific">Dinothrombium tinctorium</name>
    <dbReference type="NCBI Taxonomy" id="1965070"/>
    <lineage>
        <taxon>Eukaryota</taxon>
        <taxon>Metazoa</taxon>
        <taxon>Ecdysozoa</taxon>
        <taxon>Arthropoda</taxon>
        <taxon>Chelicerata</taxon>
        <taxon>Arachnida</taxon>
        <taxon>Acari</taxon>
        <taxon>Acariformes</taxon>
        <taxon>Trombidiformes</taxon>
        <taxon>Prostigmata</taxon>
        <taxon>Anystina</taxon>
        <taxon>Parasitengona</taxon>
        <taxon>Trombidioidea</taxon>
        <taxon>Trombidiidae</taxon>
        <taxon>Dinothrombium</taxon>
    </lineage>
</organism>
<evidence type="ECO:0000313" key="15">
    <source>
        <dbReference type="Proteomes" id="UP000285301"/>
    </source>
</evidence>
<dbReference type="EC" id="3.1.3.78" evidence="4 11"/>
<dbReference type="AlphaFoldDB" id="A0A3S3NMY7"/>
<accession>A0A3S3NMY7</accession>
<evidence type="ECO:0000256" key="11">
    <source>
        <dbReference type="RuleBase" id="RU365008"/>
    </source>
</evidence>
<name>A0A3S3NMY7_9ACAR</name>
<dbReference type="Proteomes" id="UP000285301">
    <property type="component" value="Unassembled WGS sequence"/>
</dbReference>
<feature type="transmembrane region" description="Helical" evidence="11">
    <location>
        <begin position="196"/>
        <end position="219"/>
    </location>
</feature>
<dbReference type="STRING" id="1965070.A0A3S3NMY7"/>
<comment type="function">
    <text evidence="11">Catalyzes the hydrolysis of phosphatidylinositol-4,5-bisphosphate (PtdIns-4,5-P2) to phosphatidylinositol-4-phosphate (PtdIns-4-P).</text>
</comment>
<keyword evidence="9 11" id="KW-0472">Membrane</keyword>
<keyword evidence="6 11" id="KW-0967">Endosome</keyword>
<dbReference type="PANTHER" id="PTHR21014:SF6">
    <property type="entry name" value="PHOSPHATIDYLINOSITOL-4,5-BISPHOSPHATE 4-PHOSPHATASE"/>
    <property type="match status" value="1"/>
</dbReference>
<proteinExistence type="predicted"/>
<dbReference type="Pfam" id="PF09788">
    <property type="entry name" value="Tmemb_55A"/>
    <property type="match status" value="1"/>
</dbReference>
<reference evidence="13 15" key="1">
    <citation type="journal article" date="2018" name="Gigascience">
        <title>Genomes of trombidid mites reveal novel predicted allergens and laterally-transferred genes associated with secondary metabolism.</title>
        <authorList>
            <person name="Dong X."/>
            <person name="Chaisiri K."/>
            <person name="Xia D."/>
            <person name="Armstrong S.D."/>
            <person name="Fang Y."/>
            <person name="Donnelly M.J."/>
            <person name="Kadowaki T."/>
            <person name="McGarry J.W."/>
            <person name="Darby A.C."/>
            <person name="Makepeace B.L."/>
        </authorList>
    </citation>
    <scope>NUCLEOTIDE SEQUENCE [LARGE SCALE GENOMIC DNA]</scope>
    <source>
        <strain evidence="13">UoL-WK</strain>
    </source>
</reference>
<dbReference type="GO" id="GO:0005765">
    <property type="term" value="C:lysosomal membrane"/>
    <property type="evidence" value="ECO:0007669"/>
    <property type="project" value="UniProtKB-SubCell"/>
</dbReference>
<keyword evidence="10 11" id="KW-0458">Lysosome</keyword>
<comment type="subcellular location">
    <subcellularLocation>
        <location evidence="2 11">Late endosome membrane</location>
        <topology evidence="2 11">Multi-pass membrane protein</topology>
    </subcellularLocation>
    <subcellularLocation>
        <location evidence="3 11">Lysosome membrane</location>
        <topology evidence="3 11">Multi-pass membrane protein</topology>
    </subcellularLocation>
</comment>
<dbReference type="EMBL" id="NCKU01007391">
    <property type="protein sequence ID" value="RWS02669.1"/>
    <property type="molecule type" value="Genomic_DNA"/>
</dbReference>
<dbReference type="OrthoDB" id="9939933at2759"/>
<dbReference type="GO" id="GO:0030670">
    <property type="term" value="C:phagocytic vesicle membrane"/>
    <property type="evidence" value="ECO:0007669"/>
    <property type="project" value="TreeGrafter"/>
</dbReference>
<evidence type="ECO:0000256" key="9">
    <source>
        <dbReference type="ARBA" id="ARBA00023136"/>
    </source>
</evidence>